<evidence type="ECO:0000313" key="3">
    <source>
        <dbReference type="Proteomes" id="UP000325081"/>
    </source>
</evidence>
<feature type="region of interest" description="Disordered" evidence="1">
    <location>
        <begin position="43"/>
        <end position="102"/>
    </location>
</feature>
<accession>A0A5A7PB58</accession>
<evidence type="ECO:0000256" key="1">
    <source>
        <dbReference type="SAM" id="MobiDB-lite"/>
    </source>
</evidence>
<dbReference type="Proteomes" id="UP000325081">
    <property type="component" value="Unassembled WGS sequence"/>
</dbReference>
<organism evidence="2 3">
    <name type="scientific">Striga asiatica</name>
    <name type="common">Asiatic witchweed</name>
    <name type="synonym">Buchnera asiatica</name>
    <dbReference type="NCBI Taxonomy" id="4170"/>
    <lineage>
        <taxon>Eukaryota</taxon>
        <taxon>Viridiplantae</taxon>
        <taxon>Streptophyta</taxon>
        <taxon>Embryophyta</taxon>
        <taxon>Tracheophyta</taxon>
        <taxon>Spermatophyta</taxon>
        <taxon>Magnoliopsida</taxon>
        <taxon>eudicotyledons</taxon>
        <taxon>Gunneridae</taxon>
        <taxon>Pentapetalae</taxon>
        <taxon>asterids</taxon>
        <taxon>lamiids</taxon>
        <taxon>Lamiales</taxon>
        <taxon>Orobanchaceae</taxon>
        <taxon>Buchnereae</taxon>
        <taxon>Striga</taxon>
    </lineage>
</organism>
<feature type="compositionally biased region" description="Polar residues" evidence="1">
    <location>
        <begin position="86"/>
        <end position="102"/>
    </location>
</feature>
<keyword evidence="3" id="KW-1185">Reference proteome</keyword>
<gene>
    <name evidence="2" type="ORF">STAS_05815</name>
</gene>
<evidence type="ECO:0000313" key="2">
    <source>
        <dbReference type="EMBL" id="GER29912.1"/>
    </source>
</evidence>
<reference evidence="3" key="1">
    <citation type="journal article" date="2019" name="Curr. Biol.">
        <title>Genome Sequence of Striga asiatica Provides Insight into the Evolution of Plant Parasitism.</title>
        <authorList>
            <person name="Yoshida S."/>
            <person name="Kim S."/>
            <person name="Wafula E.K."/>
            <person name="Tanskanen J."/>
            <person name="Kim Y.M."/>
            <person name="Honaas L."/>
            <person name="Yang Z."/>
            <person name="Spallek T."/>
            <person name="Conn C.E."/>
            <person name="Ichihashi Y."/>
            <person name="Cheong K."/>
            <person name="Cui S."/>
            <person name="Der J.P."/>
            <person name="Gundlach H."/>
            <person name="Jiao Y."/>
            <person name="Hori C."/>
            <person name="Ishida J.K."/>
            <person name="Kasahara H."/>
            <person name="Kiba T."/>
            <person name="Kim M.S."/>
            <person name="Koo N."/>
            <person name="Laohavisit A."/>
            <person name="Lee Y.H."/>
            <person name="Lumba S."/>
            <person name="McCourt P."/>
            <person name="Mortimer J.C."/>
            <person name="Mutuku J.M."/>
            <person name="Nomura T."/>
            <person name="Sasaki-Sekimoto Y."/>
            <person name="Seto Y."/>
            <person name="Wang Y."/>
            <person name="Wakatake T."/>
            <person name="Sakakibara H."/>
            <person name="Demura T."/>
            <person name="Yamaguchi S."/>
            <person name="Yoneyama K."/>
            <person name="Manabe R.I."/>
            <person name="Nelson D.C."/>
            <person name="Schulman A.H."/>
            <person name="Timko M.P."/>
            <person name="dePamphilis C.W."/>
            <person name="Choi D."/>
            <person name="Shirasu K."/>
        </authorList>
    </citation>
    <scope>NUCLEOTIDE SEQUENCE [LARGE SCALE GENOMIC DNA]</scope>
    <source>
        <strain evidence="3">cv. UVA1</strain>
    </source>
</reference>
<protein>
    <submittedName>
        <fullName evidence="2">NAD(P)H-quinone oxidoreductase subunit 6</fullName>
    </submittedName>
</protein>
<name>A0A5A7PB58_STRAF</name>
<comment type="caution">
    <text evidence="2">The sequence shown here is derived from an EMBL/GenBank/DDBJ whole genome shotgun (WGS) entry which is preliminary data.</text>
</comment>
<feature type="compositionally biased region" description="Polar residues" evidence="1">
    <location>
        <begin position="43"/>
        <end position="55"/>
    </location>
</feature>
<dbReference type="AlphaFoldDB" id="A0A5A7PB58"/>
<proteinExistence type="predicted"/>
<dbReference type="EMBL" id="BKCP01004294">
    <property type="protein sequence ID" value="GER29912.1"/>
    <property type="molecule type" value="Genomic_DNA"/>
</dbReference>
<sequence>MKDKRVSHVSRDMHLWNLGLFVKNRRAIICCSCRIFCCLLGEQSTRPDPSWTSRLSMPKLTAPKASKPATSPLHTRGWRRPHIASRPQQPTASRRSTPHCQP</sequence>